<evidence type="ECO:0000256" key="1">
    <source>
        <dbReference type="SAM" id="MobiDB-lite"/>
    </source>
</evidence>
<dbReference type="EMBL" id="SRLO01000006">
    <property type="protein sequence ID" value="TNN88223.1"/>
    <property type="molecule type" value="Genomic_DNA"/>
</dbReference>
<name>A0A4Z2JEK8_9TELE</name>
<reference evidence="2 3" key="1">
    <citation type="submission" date="2019-03" db="EMBL/GenBank/DDBJ databases">
        <title>First draft genome of Liparis tanakae, snailfish: a comprehensive survey of snailfish specific genes.</title>
        <authorList>
            <person name="Kim W."/>
            <person name="Song I."/>
            <person name="Jeong J.-H."/>
            <person name="Kim D."/>
            <person name="Kim S."/>
            <person name="Ryu S."/>
            <person name="Song J.Y."/>
            <person name="Lee S.K."/>
        </authorList>
    </citation>
    <scope>NUCLEOTIDE SEQUENCE [LARGE SCALE GENOMIC DNA]</scope>
    <source>
        <tissue evidence="2">Muscle</tissue>
    </source>
</reference>
<dbReference type="Proteomes" id="UP000314294">
    <property type="component" value="Unassembled WGS sequence"/>
</dbReference>
<evidence type="ECO:0000313" key="3">
    <source>
        <dbReference type="Proteomes" id="UP000314294"/>
    </source>
</evidence>
<feature type="compositionally biased region" description="Low complexity" evidence="1">
    <location>
        <begin position="76"/>
        <end position="93"/>
    </location>
</feature>
<gene>
    <name evidence="2" type="ORF">EYF80_001439</name>
</gene>
<comment type="caution">
    <text evidence="2">The sequence shown here is derived from an EMBL/GenBank/DDBJ whole genome shotgun (WGS) entry which is preliminary data.</text>
</comment>
<organism evidence="2 3">
    <name type="scientific">Liparis tanakae</name>
    <name type="common">Tanaka's snailfish</name>
    <dbReference type="NCBI Taxonomy" id="230148"/>
    <lineage>
        <taxon>Eukaryota</taxon>
        <taxon>Metazoa</taxon>
        <taxon>Chordata</taxon>
        <taxon>Craniata</taxon>
        <taxon>Vertebrata</taxon>
        <taxon>Euteleostomi</taxon>
        <taxon>Actinopterygii</taxon>
        <taxon>Neopterygii</taxon>
        <taxon>Teleostei</taxon>
        <taxon>Neoteleostei</taxon>
        <taxon>Acanthomorphata</taxon>
        <taxon>Eupercaria</taxon>
        <taxon>Perciformes</taxon>
        <taxon>Cottioidei</taxon>
        <taxon>Cottales</taxon>
        <taxon>Liparidae</taxon>
        <taxon>Liparis</taxon>
    </lineage>
</organism>
<accession>A0A4Z2JEK8</accession>
<protein>
    <submittedName>
        <fullName evidence="2">Uncharacterized protein</fullName>
    </submittedName>
</protein>
<feature type="region of interest" description="Disordered" evidence="1">
    <location>
        <begin position="60"/>
        <end position="95"/>
    </location>
</feature>
<keyword evidence="3" id="KW-1185">Reference proteome</keyword>
<proteinExistence type="predicted"/>
<evidence type="ECO:0000313" key="2">
    <source>
        <dbReference type="EMBL" id="TNN88223.1"/>
    </source>
</evidence>
<dbReference type="AlphaFoldDB" id="A0A4Z2JEK8"/>
<sequence>MGADVLLQHAAEGRPQVMKSPVKRVDAVTQSVAAKRTYLEKEGVSSCYLLWSVASLSTAPSPESREAGQRPPAVWSPSLLPGGLRAGGSSSRGTPVQGQGPFLTNFGLQFRHELVKVFTAAHHFPPLVNGVDLRTQGLGIRWISTAEPRGESFLWVWVGDRSLGEGLPGGVPPCGQGGSLSDGGGELIEGSRGGGCLNTDDSVWPLWEDFSSGECLGDGRGSLLLPSLHNNTGEVLL</sequence>